<accession>A0ABD1Y900</accession>
<gene>
    <name evidence="1" type="ORF">R1flu_003438</name>
</gene>
<reference evidence="1 2" key="1">
    <citation type="submission" date="2024-09" db="EMBL/GenBank/DDBJ databases">
        <title>Chromosome-scale assembly of Riccia fluitans.</title>
        <authorList>
            <person name="Paukszto L."/>
            <person name="Sawicki J."/>
            <person name="Karawczyk K."/>
            <person name="Piernik-Szablinska J."/>
            <person name="Szczecinska M."/>
            <person name="Mazdziarz M."/>
        </authorList>
    </citation>
    <scope>NUCLEOTIDE SEQUENCE [LARGE SCALE GENOMIC DNA]</scope>
    <source>
        <strain evidence="1">Rf_01</strain>
        <tissue evidence="1">Aerial parts of the thallus</tissue>
    </source>
</reference>
<dbReference type="Gene3D" id="3.80.10.10">
    <property type="entry name" value="Ribonuclease Inhibitor"/>
    <property type="match status" value="1"/>
</dbReference>
<keyword evidence="2" id="KW-1185">Reference proteome</keyword>
<dbReference type="Proteomes" id="UP001605036">
    <property type="component" value="Unassembled WGS sequence"/>
</dbReference>
<name>A0ABD1Y900_9MARC</name>
<evidence type="ECO:0000313" key="1">
    <source>
        <dbReference type="EMBL" id="KAL2623233.1"/>
    </source>
</evidence>
<organism evidence="1 2">
    <name type="scientific">Riccia fluitans</name>
    <dbReference type="NCBI Taxonomy" id="41844"/>
    <lineage>
        <taxon>Eukaryota</taxon>
        <taxon>Viridiplantae</taxon>
        <taxon>Streptophyta</taxon>
        <taxon>Embryophyta</taxon>
        <taxon>Marchantiophyta</taxon>
        <taxon>Marchantiopsida</taxon>
        <taxon>Marchantiidae</taxon>
        <taxon>Marchantiales</taxon>
        <taxon>Ricciaceae</taxon>
        <taxon>Riccia</taxon>
    </lineage>
</organism>
<dbReference type="EMBL" id="JBHFFA010000006">
    <property type="protein sequence ID" value="KAL2623233.1"/>
    <property type="molecule type" value="Genomic_DNA"/>
</dbReference>
<dbReference type="AlphaFoldDB" id="A0ABD1Y900"/>
<dbReference type="SUPFAM" id="SSF52047">
    <property type="entry name" value="RNI-like"/>
    <property type="match status" value="1"/>
</dbReference>
<dbReference type="InterPro" id="IPR032675">
    <property type="entry name" value="LRR_dom_sf"/>
</dbReference>
<evidence type="ECO:0000313" key="2">
    <source>
        <dbReference type="Proteomes" id="UP001605036"/>
    </source>
</evidence>
<sequence length="455" mass="52173">MSTTGIGSGVAAFWKWGVGRKDKRKDGSSGTEPGLSTITGKEKWDTITWKEEWDTITWTSWKELKYLLRKFSAKLRSFFWDGVPDLDGADVDVLSAALKQRSSLRVLEVKRAGKGMSDVMLQAFTGAGSNRNLNELRLGGYVNGLPHLLKGSIPHLTIFIHDADSQNYGFEHRMTSYLGKEIGRAILQADRLQTLNFDVEITFSPRGILWLPSIRKYSWMEEVLAESQQSPKLSFSLNLKYFLEERASYHFTSLLRLPRLRDVHLDFGGVGDKRLISLEEAMDALNQNEAVDRCSIGFIGWEDDRDECESLLSEAGEEIETKRRWYKGKGYKGRRLVLEKIFLSSSIKELTLKRSFFEGFNISEEDFAQLVKLLDKNFTLQQIMEEVNQRSARSETASIAKRAYFLEITEEANQETDKSEIAPRKASFSEISFSTLMYQLRCHYYFKQMGTHSWV</sequence>
<protein>
    <submittedName>
        <fullName evidence="1">Uncharacterized protein</fullName>
    </submittedName>
</protein>
<comment type="caution">
    <text evidence="1">The sequence shown here is derived from an EMBL/GenBank/DDBJ whole genome shotgun (WGS) entry which is preliminary data.</text>
</comment>
<proteinExistence type="predicted"/>